<dbReference type="EMBL" id="LUKD01000001">
    <property type="protein sequence ID" value="KYG69594.1"/>
    <property type="molecule type" value="Genomic_DNA"/>
</dbReference>
<comment type="caution">
    <text evidence="3">The sequence shown here is derived from an EMBL/GenBank/DDBJ whole genome shotgun (WGS) entry which is preliminary data.</text>
</comment>
<dbReference type="OrthoDB" id="5296599at2"/>
<evidence type="ECO:0000313" key="4">
    <source>
        <dbReference type="Proteomes" id="UP000075799"/>
    </source>
</evidence>
<feature type="transmembrane region" description="Helical" evidence="2">
    <location>
        <begin position="12"/>
        <end position="30"/>
    </location>
</feature>
<evidence type="ECO:0000256" key="2">
    <source>
        <dbReference type="SAM" id="Phobius"/>
    </source>
</evidence>
<gene>
    <name evidence="3" type="ORF">AZI87_10520</name>
</gene>
<dbReference type="Proteomes" id="UP000075799">
    <property type="component" value="Unassembled WGS sequence"/>
</dbReference>
<keyword evidence="1" id="KW-0175">Coiled coil</keyword>
<proteinExistence type="predicted"/>
<accession>A0A161PGF3</accession>
<keyword evidence="2" id="KW-1133">Transmembrane helix</keyword>
<sequence length="139" mass="15790">MLQVLGKIAGSILRSLFISIVMFVIVFSVITGEFPPNFKRVTNTFKNLQQMTQLSRQIQEQQKALKDQYAVHGEVDDSDVEALQELNLKRAELGAGLLQAENPASDNKETNELKQKVKELETQLFRLQQRVSQLESKSK</sequence>
<evidence type="ECO:0000313" key="3">
    <source>
        <dbReference type="EMBL" id="KYG69594.1"/>
    </source>
</evidence>
<keyword evidence="2" id="KW-0812">Transmembrane</keyword>
<dbReference type="AlphaFoldDB" id="A0A161PGF3"/>
<name>A0A161PGF3_BDEBC</name>
<dbReference type="RefSeq" id="WP_063206484.1">
    <property type="nucleotide sequence ID" value="NZ_LUKD01000001.1"/>
</dbReference>
<protein>
    <submittedName>
        <fullName evidence="3">Uncharacterized protein</fullName>
    </submittedName>
</protein>
<organism evidence="3 4">
    <name type="scientific">Bdellovibrio bacteriovorus</name>
    <dbReference type="NCBI Taxonomy" id="959"/>
    <lineage>
        <taxon>Bacteria</taxon>
        <taxon>Pseudomonadati</taxon>
        <taxon>Bdellovibrionota</taxon>
        <taxon>Bdellovibrionia</taxon>
        <taxon>Bdellovibrionales</taxon>
        <taxon>Pseudobdellovibrionaceae</taxon>
        <taxon>Bdellovibrio</taxon>
    </lineage>
</organism>
<reference evidence="3 4" key="1">
    <citation type="submission" date="2016-03" db="EMBL/GenBank/DDBJ databases">
        <authorList>
            <person name="Ploux O."/>
        </authorList>
    </citation>
    <scope>NUCLEOTIDE SEQUENCE [LARGE SCALE GENOMIC DNA]</scope>
    <source>
        <strain evidence="3 4">EC13</strain>
    </source>
</reference>
<keyword evidence="2" id="KW-0472">Membrane</keyword>
<evidence type="ECO:0000256" key="1">
    <source>
        <dbReference type="SAM" id="Coils"/>
    </source>
</evidence>
<feature type="coiled-coil region" evidence="1">
    <location>
        <begin position="110"/>
        <end position="137"/>
    </location>
</feature>